<gene>
    <name evidence="6" type="ORF">EX895_002169</name>
</gene>
<evidence type="ECO:0000256" key="2">
    <source>
        <dbReference type="ARBA" id="ARBA00022989"/>
    </source>
</evidence>
<dbReference type="GO" id="GO:0016020">
    <property type="term" value="C:membrane"/>
    <property type="evidence" value="ECO:0007669"/>
    <property type="project" value="UniProtKB-SubCell"/>
</dbReference>
<comment type="caution">
    <text evidence="6">The sequence shown here is derived from an EMBL/GenBank/DDBJ whole genome shotgun (WGS) entry which is preliminary data.</text>
</comment>
<comment type="subcellular location">
    <subcellularLocation>
        <location evidence="4">Membrane</location>
        <topology evidence="4">Multi-pass membrane protein</topology>
    </subcellularLocation>
</comment>
<dbReference type="AlphaFoldDB" id="A0A4U7KZM1"/>
<comment type="similarity">
    <text evidence="4">Belongs to the copper transporter (Ctr) (TC 1.A.56) family. SLC31A subfamily.</text>
</comment>
<keyword evidence="4" id="KW-0406">Ion transport</keyword>
<dbReference type="RefSeq" id="XP_029740913.1">
    <property type="nucleotide sequence ID" value="XM_029882768.1"/>
</dbReference>
<feature type="region of interest" description="Disordered" evidence="5">
    <location>
        <begin position="222"/>
        <end position="266"/>
    </location>
</feature>
<evidence type="ECO:0000256" key="1">
    <source>
        <dbReference type="ARBA" id="ARBA00022692"/>
    </source>
</evidence>
<evidence type="ECO:0000256" key="3">
    <source>
        <dbReference type="ARBA" id="ARBA00023136"/>
    </source>
</evidence>
<evidence type="ECO:0000256" key="5">
    <source>
        <dbReference type="SAM" id="MobiDB-lite"/>
    </source>
</evidence>
<keyword evidence="2 4" id="KW-1133">Transmembrane helix</keyword>
<dbReference type="GeneID" id="40725064"/>
<keyword evidence="1 4" id="KW-0812">Transmembrane</keyword>
<dbReference type="Pfam" id="PF04145">
    <property type="entry name" value="Ctr"/>
    <property type="match status" value="1"/>
</dbReference>
<keyword evidence="4" id="KW-0187">Copper transport</keyword>
<feature type="transmembrane region" description="Helical" evidence="4">
    <location>
        <begin position="176"/>
        <end position="198"/>
    </location>
</feature>
<dbReference type="EMBL" id="SRRM01000006">
    <property type="protein sequence ID" value="TKY88928.1"/>
    <property type="molecule type" value="Genomic_DNA"/>
</dbReference>
<proteinExistence type="inferred from homology"/>
<feature type="compositionally biased region" description="Acidic residues" evidence="5">
    <location>
        <begin position="223"/>
        <end position="232"/>
    </location>
</feature>
<keyword evidence="7" id="KW-1185">Reference proteome</keyword>
<keyword evidence="3 4" id="KW-0472">Membrane</keyword>
<evidence type="ECO:0000313" key="7">
    <source>
        <dbReference type="Proteomes" id="UP000306050"/>
    </source>
</evidence>
<keyword evidence="4" id="KW-0813">Transport</keyword>
<feature type="compositionally biased region" description="Basic and acidic residues" evidence="5">
    <location>
        <begin position="233"/>
        <end position="242"/>
    </location>
</feature>
<reference evidence="6 7" key="1">
    <citation type="submission" date="2019-05" db="EMBL/GenBank/DDBJ databases">
        <title>Sporisorium graminicola CBS 10092 draft sequencing and annotation.</title>
        <authorList>
            <person name="Solano-Gonzalez S."/>
            <person name="Caddick M.X."/>
            <person name="Darby A."/>
        </authorList>
    </citation>
    <scope>NUCLEOTIDE SEQUENCE [LARGE SCALE GENOMIC DNA]</scope>
    <source>
        <strain evidence="6 7">CBS 10092</strain>
    </source>
</reference>
<name>A0A4U7KZM1_9BASI</name>
<feature type="transmembrane region" description="Helical" evidence="4">
    <location>
        <begin position="52"/>
        <end position="71"/>
    </location>
</feature>
<feature type="transmembrane region" description="Helical" evidence="4">
    <location>
        <begin position="150"/>
        <end position="170"/>
    </location>
</feature>
<dbReference type="InterPro" id="IPR007274">
    <property type="entry name" value="Cop_transporter"/>
</dbReference>
<sequence length="266" mass="28558">MDMSSSATGAGAASGTANDIEGWKPYLHTSLFSPFSNVPASGEAFLFPTFRIYSRSTFLAACAFTFTLALLERWLTFLLDRVLSLEEPASVATGGQGWTAARRANATRAGGAASARRTAGGGSVYIHLPATEAPRFQNLEKGAKPTAIKLVARNAVFFAATLLRYVLMIIGMGMDWFMLLSVVSGLTLGHLLTDLYVVSKMKSQRGAERGAEELELLQQDFDAQLDEDDGEDGEKLERREDGGQGAGLGATHRRSTSRQTNIAVTP</sequence>
<evidence type="ECO:0000256" key="4">
    <source>
        <dbReference type="RuleBase" id="RU367022"/>
    </source>
</evidence>
<dbReference type="GO" id="GO:0005375">
    <property type="term" value="F:copper ion transmembrane transporter activity"/>
    <property type="evidence" value="ECO:0007669"/>
    <property type="project" value="UniProtKB-UniRule"/>
</dbReference>
<feature type="compositionally biased region" description="Polar residues" evidence="5">
    <location>
        <begin position="257"/>
        <end position="266"/>
    </location>
</feature>
<organism evidence="6 7">
    <name type="scientific">Sporisorium graminicola</name>
    <dbReference type="NCBI Taxonomy" id="280036"/>
    <lineage>
        <taxon>Eukaryota</taxon>
        <taxon>Fungi</taxon>
        <taxon>Dikarya</taxon>
        <taxon>Basidiomycota</taxon>
        <taxon>Ustilaginomycotina</taxon>
        <taxon>Ustilaginomycetes</taxon>
        <taxon>Ustilaginales</taxon>
        <taxon>Ustilaginaceae</taxon>
        <taxon>Sporisorium</taxon>
    </lineage>
</organism>
<keyword evidence="4" id="KW-0186">Copper</keyword>
<accession>A0A4U7KZM1</accession>
<dbReference type="OrthoDB" id="2556367at2759"/>
<evidence type="ECO:0000313" key="6">
    <source>
        <dbReference type="EMBL" id="TKY88928.1"/>
    </source>
</evidence>
<dbReference type="Proteomes" id="UP000306050">
    <property type="component" value="Chromosome SGRAM_13"/>
</dbReference>
<protein>
    <recommendedName>
        <fullName evidence="4">Copper transport protein</fullName>
    </recommendedName>
</protein>
<dbReference type="KEGG" id="sgra:EX895_002169"/>